<keyword evidence="2" id="KW-0479">Metal-binding</keyword>
<comment type="cofactor">
    <cofactor evidence="1">
        <name>Zn(2+)</name>
        <dbReference type="ChEBI" id="CHEBI:29105"/>
    </cofactor>
</comment>
<keyword evidence="7" id="KW-1185">Reference proteome</keyword>
<dbReference type="AlphaFoldDB" id="A0A9P9EX08"/>
<dbReference type="Gene3D" id="2.30.40.10">
    <property type="entry name" value="Urease, subunit C, domain 1"/>
    <property type="match status" value="1"/>
</dbReference>
<dbReference type="InterPro" id="IPR051607">
    <property type="entry name" value="Metallo-dep_hydrolases"/>
</dbReference>
<evidence type="ECO:0000256" key="4">
    <source>
        <dbReference type="ARBA" id="ARBA00022833"/>
    </source>
</evidence>
<dbReference type="Proteomes" id="UP000738349">
    <property type="component" value="Unassembled WGS sequence"/>
</dbReference>
<dbReference type="GO" id="GO:0019239">
    <property type="term" value="F:deaminase activity"/>
    <property type="evidence" value="ECO:0007669"/>
    <property type="project" value="TreeGrafter"/>
</dbReference>
<dbReference type="Pfam" id="PF01979">
    <property type="entry name" value="Amidohydro_1"/>
    <property type="match status" value="2"/>
</dbReference>
<comment type="caution">
    <text evidence="6">The sequence shown here is derived from an EMBL/GenBank/DDBJ whole genome shotgun (WGS) entry which is preliminary data.</text>
</comment>
<dbReference type="GO" id="GO:0046872">
    <property type="term" value="F:metal ion binding"/>
    <property type="evidence" value="ECO:0007669"/>
    <property type="project" value="UniProtKB-KW"/>
</dbReference>
<evidence type="ECO:0000313" key="7">
    <source>
        <dbReference type="Proteomes" id="UP000738349"/>
    </source>
</evidence>
<evidence type="ECO:0000259" key="5">
    <source>
        <dbReference type="Pfam" id="PF01979"/>
    </source>
</evidence>
<dbReference type="InterPro" id="IPR032466">
    <property type="entry name" value="Metal_Hydrolase"/>
</dbReference>
<feature type="domain" description="Amidohydrolase-related" evidence="5">
    <location>
        <begin position="58"/>
        <end position="154"/>
    </location>
</feature>
<dbReference type="InterPro" id="IPR011059">
    <property type="entry name" value="Metal-dep_hydrolase_composite"/>
</dbReference>
<dbReference type="GO" id="GO:0005829">
    <property type="term" value="C:cytosol"/>
    <property type="evidence" value="ECO:0007669"/>
    <property type="project" value="TreeGrafter"/>
</dbReference>
<dbReference type="SUPFAM" id="SSF51556">
    <property type="entry name" value="Metallo-dependent hydrolases"/>
    <property type="match status" value="1"/>
</dbReference>
<keyword evidence="3" id="KW-0378">Hydrolase</keyword>
<feature type="domain" description="Amidohydrolase-related" evidence="5">
    <location>
        <begin position="242"/>
        <end position="422"/>
    </location>
</feature>
<evidence type="ECO:0000256" key="1">
    <source>
        <dbReference type="ARBA" id="ARBA00001947"/>
    </source>
</evidence>
<accession>A0A9P9EX08</accession>
<evidence type="ECO:0000256" key="2">
    <source>
        <dbReference type="ARBA" id="ARBA00022723"/>
    </source>
</evidence>
<dbReference type="SUPFAM" id="SSF51338">
    <property type="entry name" value="Composite domain of metallo-dependent hydrolases"/>
    <property type="match status" value="1"/>
</dbReference>
<sequence length="500" mass="54975">MSSQILLKGGTLLVHNEDKRVVCQQSDLLIQDDRIHEIGQDIRPSEGVKVIDCTGTLVSPGFVDTHRHQWQSQQKGLHSDQMLLDYYHSGNLGSSHYEPEDVFWGVLSSSLEAIDAGTTTVVDHAHVNYSSEHSKEAIRGTISSGIRCIFCYCAHPRVETWKPELKMGNNPIAEGVMDTFRELATLQPFGPRGRVRLGFAMDAMFVRPQVLKDIFAQVRALGAHLITSHVTRVSMLDSLPSPVAVLHDNKLLGPDILLSHANHVSADELRHIEASGAHFSSTPLSELQMGHGHPICLQPEFLKLSSVGTDSSSICSSSIPGQMETALQVTRARRLEEQMRNRKWDGTIGPSVEEAFNLGTIFGAQAIGLENEIGSLAVGKKADIVIFNGNTPAMVAAADCNPVAAILLHSSVRDIEAVIIDGAIRKENSSLSRFSILQDIKQKEGMDVKAEESCGWDDVRKELQKSRKRLKKIWDDIDENSARNGLIRSFLQNLSIGSDN</sequence>
<gene>
    <name evidence="6" type="ORF">EDB81DRAFT_856662</name>
</gene>
<protein>
    <recommendedName>
        <fullName evidence="5">Amidohydrolase-related domain-containing protein</fullName>
    </recommendedName>
</protein>
<evidence type="ECO:0000256" key="3">
    <source>
        <dbReference type="ARBA" id="ARBA00022801"/>
    </source>
</evidence>
<keyword evidence="4" id="KW-0862">Zinc</keyword>
<dbReference type="PANTHER" id="PTHR11271:SF37">
    <property type="entry name" value="FAMILY PROTEIN, PUTATIVE (AFU_ORTHOLOGUE AFUA_4G00460)-RELATED"/>
    <property type="match status" value="1"/>
</dbReference>
<reference evidence="6" key="1">
    <citation type="journal article" date="2021" name="Nat. Commun.">
        <title>Genetic determinants of endophytism in the Arabidopsis root mycobiome.</title>
        <authorList>
            <person name="Mesny F."/>
            <person name="Miyauchi S."/>
            <person name="Thiergart T."/>
            <person name="Pickel B."/>
            <person name="Atanasova L."/>
            <person name="Karlsson M."/>
            <person name="Huettel B."/>
            <person name="Barry K.W."/>
            <person name="Haridas S."/>
            <person name="Chen C."/>
            <person name="Bauer D."/>
            <person name="Andreopoulos W."/>
            <person name="Pangilinan J."/>
            <person name="LaButti K."/>
            <person name="Riley R."/>
            <person name="Lipzen A."/>
            <person name="Clum A."/>
            <person name="Drula E."/>
            <person name="Henrissat B."/>
            <person name="Kohler A."/>
            <person name="Grigoriev I.V."/>
            <person name="Martin F.M."/>
            <person name="Hacquard S."/>
        </authorList>
    </citation>
    <scope>NUCLEOTIDE SEQUENCE</scope>
    <source>
        <strain evidence="6">MPI-CAGE-AT-0147</strain>
    </source>
</reference>
<evidence type="ECO:0000313" key="6">
    <source>
        <dbReference type="EMBL" id="KAH7146188.1"/>
    </source>
</evidence>
<proteinExistence type="predicted"/>
<organism evidence="6 7">
    <name type="scientific">Dactylonectria macrodidyma</name>
    <dbReference type="NCBI Taxonomy" id="307937"/>
    <lineage>
        <taxon>Eukaryota</taxon>
        <taxon>Fungi</taxon>
        <taxon>Dikarya</taxon>
        <taxon>Ascomycota</taxon>
        <taxon>Pezizomycotina</taxon>
        <taxon>Sordariomycetes</taxon>
        <taxon>Hypocreomycetidae</taxon>
        <taxon>Hypocreales</taxon>
        <taxon>Nectriaceae</taxon>
        <taxon>Dactylonectria</taxon>
    </lineage>
</organism>
<dbReference type="PANTHER" id="PTHR11271">
    <property type="entry name" value="GUANINE DEAMINASE"/>
    <property type="match status" value="1"/>
</dbReference>
<dbReference type="EMBL" id="JAGMUV010000008">
    <property type="protein sequence ID" value="KAH7146188.1"/>
    <property type="molecule type" value="Genomic_DNA"/>
</dbReference>
<dbReference type="OrthoDB" id="194468at2759"/>
<dbReference type="Gene3D" id="3.20.20.140">
    <property type="entry name" value="Metal-dependent hydrolases"/>
    <property type="match status" value="1"/>
</dbReference>
<name>A0A9P9EX08_9HYPO</name>
<dbReference type="InterPro" id="IPR006680">
    <property type="entry name" value="Amidohydro-rel"/>
</dbReference>